<dbReference type="PANTHER" id="PTHR33705:SF1">
    <property type="entry name" value="PHOSPHOCARRIER PROTEIN HPR"/>
    <property type="match status" value="1"/>
</dbReference>
<dbReference type="InterPro" id="IPR000032">
    <property type="entry name" value="HPr-like"/>
</dbReference>
<feature type="domain" description="HPr" evidence="4">
    <location>
        <begin position="15"/>
        <end position="104"/>
    </location>
</feature>
<reference evidence="6" key="1">
    <citation type="journal article" date="2019" name="Int. J. Syst. Evol. Microbiol.">
        <title>The Global Catalogue of Microorganisms (GCM) 10K type strain sequencing project: providing services to taxonomists for standard genome sequencing and annotation.</title>
        <authorList>
            <consortium name="The Broad Institute Genomics Platform"/>
            <consortium name="The Broad Institute Genome Sequencing Center for Infectious Disease"/>
            <person name="Wu L."/>
            <person name="Ma J."/>
        </authorList>
    </citation>
    <scope>NUCLEOTIDE SEQUENCE [LARGE SCALE GENOMIC DNA]</scope>
    <source>
        <strain evidence="6">JCM 17986</strain>
    </source>
</reference>
<evidence type="ECO:0000313" key="6">
    <source>
        <dbReference type="Proteomes" id="UP001500466"/>
    </source>
</evidence>
<protein>
    <recommendedName>
        <fullName evidence="2">Phosphocarrier protein HPr</fullName>
    </recommendedName>
</protein>
<keyword evidence="6" id="KW-1185">Reference proteome</keyword>
<evidence type="ECO:0000256" key="2">
    <source>
        <dbReference type="ARBA" id="ARBA00020422"/>
    </source>
</evidence>
<evidence type="ECO:0000259" key="4">
    <source>
        <dbReference type="PROSITE" id="PS51350"/>
    </source>
</evidence>
<dbReference type="PANTHER" id="PTHR33705">
    <property type="entry name" value="PHOSPHOCARRIER PROTEIN HPR"/>
    <property type="match status" value="1"/>
</dbReference>
<sequence length="104" mass="9638">MSASSEAADAGAGVDGAAEAVVVLGADLHARPAAALVRAAAGYGADLVVIAPDGRTAHAASVLEVLGLAARAGTTLTVRGRGPDAVAAVGAVAGLLGAGGERAG</sequence>
<dbReference type="InterPro" id="IPR035895">
    <property type="entry name" value="HPr-like_sf"/>
</dbReference>
<dbReference type="EMBL" id="BAABHS010000022">
    <property type="protein sequence ID" value="GAA4979992.1"/>
    <property type="molecule type" value="Genomic_DNA"/>
</dbReference>
<dbReference type="Proteomes" id="UP001500466">
    <property type="component" value="Unassembled WGS sequence"/>
</dbReference>
<gene>
    <name evidence="5" type="ORF">GCM10023205_56040</name>
</gene>
<keyword evidence="3" id="KW-0813">Transport</keyword>
<organism evidence="5 6">
    <name type="scientific">Yinghuangia aomiensis</name>
    <dbReference type="NCBI Taxonomy" id="676205"/>
    <lineage>
        <taxon>Bacteria</taxon>
        <taxon>Bacillati</taxon>
        <taxon>Actinomycetota</taxon>
        <taxon>Actinomycetes</taxon>
        <taxon>Kitasatosporales</taxon>
        <taxon>Streptomycetaceae</taxon>
        <taxon>Yinghuangia</taxon>
    </lineage>
</organism>
<evidence type="ECO:0000313" key="5">
    <source>
        <dbReference type="EMBL" id="GAA4979992.1"/>
    </source>
</evidence>
<proteinExistence type="predicted"/>
<dbReference type="RefSeq" id="WP_345678486.1">
    <property type="nucleotide sequence ID" value="NZ_BAABHS010000022.1"/>
</dbReference>
<evidence type="ECO:0000256" key="1">
    <source>
        <dbReference type="ARBA" id="ARBA00003681"/>
    </source>
</evidence>
<keyword evidence="3" id="KW-0762">Sugar transport</keyword>
<accession>A0ABP9HVM2</accession>
<dbReference type="SUPFAM" id="SSF55594">
    <property type="entry name" value="HPr-like"/>
    <property type="match status" value="1"/>
</dbReference>
<evidence type="ECO:0000256" key="3">
    <source>
        <dbReference type="ARBA" id="ARBA00022597"/>
    </source>
</evidence>
<dbReference type="InterPro" id="IPR050399">
    <property type="entry name" value="HPr"/>
</dbReference>
<dbReference type="Pfam" id="PF00381">
    <property type="entry name" value="PTS-HPr"/>
    <property type="match status" value="1"/>
</dbReference>
<dbReference type="NCBIfam" id="TIGR01003">
    <property type="entry name" value="PTS_HPr_family"/>
    <property type="match status" value="1"/>
</dbReference>
<dbReference type="Gene3D" id="3.30.1340.10">
    <property type="entry name" value="HPr-like"/>
    <property type="match status" value="1"/>
</dbReference>
<comment type="caution">
    <text evidence="5">The sequence shown here is derived from an EMBL/GenBank/DDBJ whole genome shotgun (WGS) entry which is preliminary data.</text>
</comment>
<dbReference type="PRINTS" id="PR00107">
    <property type="entry name" value="PHOSPHOCPHPR"/>
</dbReference>
<dbReference type="PROSITE" id="PS51350">
    <property type="entry name" value="PTS_HPR_DOM"/>
    <property type="match status" value="1"/>
</dbReference>
<name>A0ABP9HVM2_9ACTN</name>
<comment type="function">
    <text evidence="1">General (non sugar-specific) component of the phosphoenolpyruvate-dependent sugar phosphotransferase system (sugar PTS). This major carbohydrate active-transport system catalyzes the phosphorylation of incoming sugar substrates concomitantly with their translocation across the cell membrane. The phosphoryl group from phosphoenolpyruvate (PEP) is transferred to the phosphoryl carrier protein HPr by enzyme I. Phospho-HPr then transfers it to the PTS EIIA domain.</text>
</comment>